<name>M9LC83_PAEPP</name>
<keyword evidence="2" id="KW-1185">Reference proteome</keyword>
<organism evidence="1 2">
    <name type="scientific">Paenibacillus popilliae ATCC 14706</name>
    <dbReference type="NCBI Taxonomy" id="1212764"/>
    <lineage>
        <taxon>Bacteria</taxon>
        <taxon>Bacillati</taxon>
        <taxon>Bacillota</taxon>
        <taxon>Bacilli</taxon>
        <taxon>Bacillales</taxon>
        <taxon>Paenibacillaceae</taxon>
        <taxon>Paenibacillus</taxon>
    </lineage>
</organism>
<accession>M9LC83</accession>
<evidence type="ECO:0000313" key="2">
    <source>
        <dbReference type="Proteomes" id="UP000029453"/>
    </source>
</evidence>
<dbReference type="Proteomes" id="UP000029453">
    <property type="component" value="Unassembled WGS sequence"/>
</dbReference>
<dbReference type="AlphaFoldDB" id="M9LC83"/>
<sequence>MDAARNLVFVDDRKAVIIGGSDLIVALTSNGLLICPKSEEPWLKKWLSTGKQGVDSPNLKRSAQHILMITDYEREWILTGLEL</sequence>
<dbReference type="SUPFAM" id="SSF159283">
    <property type="entry name" value="Guanosine diphospho-D-mannose pyrophosphorylase/mannose-6-phosphate isomerase linker domain"/>
    <property type="match status" value="1"/>
</dbReference>
<dbReference type="RefSeq" id="WP_006287337.1">
    <property type="nucleotide sequence ID" value="NZ_BALG01000228.1"/>
</dbReference>
<dbReference type="GO" id="GO:0016787">
    <property type="term" value="F:hydrolase activity"/>
    <property type="evidence" value="ECO:0007669"/>
    <property type="project" value="UniProtKB-KW"/>
</dbReference>
<proteinExistence type="predicted"/>
<evidence type="ECO:0000313" key="1">
    <source>
        <dbReference type="EMBL" id="GAC43642.1"/>
    </source>
</evidence>
<reference evidence="1 2" key="1">
    <citation type="submission" date="2012-10" db="EMBL/GenBank/DDBJ databases">
        <title>Draft Genome Sequence of Paenibacillus popilliae ATCC 14706T.</title>
        <authorList>
            <person name="Iiyama K."/>
            <person name="Mori K."/>
            <person name="Mon H."/>
            <person name="Chieda Y."/>
            <person name="Lee J.M."/>
            <person name="Kusakabe T."/>
            <person name="Tashiro K."/>
            <person name="Asano S."/>
            <person name="Yasunaga-Aoki C."/>
            <person name="Shimizu S."/>
        </authorList>
    </citation>
    <scope>NUCLEOTIDE SEQUENCE [LARGE SCALE GENOMIC DNA]</scope>
    <source>
        <strain evidence="1 2">ATCC 14706</strain>
    </source>
</reference>
<comment type="caution">
    <text evidence="1">The sequence shown here is derived from an EMBL/GenBank/DDBJ whole genome shotgun (WGS) entry which is preliminary data.</text>
</comment>
<dbReference type="EMBL" id="BALG01000228">
    <property type="protein sequence ID" value="GAC43642.1"/>
    <property type="molecule type" value="Genomic_DNA"/>
</dbReference>
<gene>
    <name evidence="1" type="ORF">PPOP_3041</name>
</gene>
<protein>
    <submittedName>
        <fullName evidence="1">Hydrolase</fullName>
    </submittedName>
</protein>
<keyword evidence="1" id="KW-0378">Hydrolase</keyword>